<keyword evidence="3 7" id="KW-0694">RNA-binding</keyword>
<dbReference type="PROSITE" id="PS50881">
    <property type="entry name" value="S5_DSRBD"/>
    <property type="match status" value="1"/>
</dbReference>
<evidence type="ECO:0000259" key="10">
    <source>
        <dbReference type="PROSITE" id="PS50881"/>
    </source>
</evidence>
<sequence length="226" mass="24583">MQQNREQRRNDKPQEPKEFDEKVVQVSRVSKKTKGGNNMGFSVVMVVGDKKGRVGVGLGKGKDVLSAIKKGVKKAKRHLITVPMNGTTIPFPIELKLGSARIMLKPAPKGSGVIAGGPIRSVVDAAGIRDISSKIKGTANQASNVYATFEALKQISSIVEHKGIKLKSIAQVEEEEKMKLKEIDQASAKASAGEVKSQEVKAEKKEEKTEKVEKKPRVKKTVTTEK</sequence>
<comment type="function">
    <text evidence="7">Located at the back of the 30S subunit body where it stabilizes the conformation of the head with respect to the body.</text>
</comment>
<dbReference type="GO" id="GO:0003735">
    <property type="term" value="F:structural constituent of ribosome"/>
    <property type="evidence" value="ECO:0007669"/>
    <property type="project" value="UniProtKB-UniRule"/>
</dbReference>
<dbReference type="HAMAP" id="MF_01307_B">
    <property type="entry name" value="Ribosomal_uS5_B"/>
    <property type="match status" value="1"/>
</dbReference>
<comment type="function">
    <text evidence="7">With S4 and S12 plays an important role in translational accuracy.</text>
</comment>
<organism evidence="11 12">
    <name type="scientific">Candidatus Cerribacteria bacterium 'Amazon FNV 2010 28 9'</name>
    <dbReference type="NCBI Taxonomy" id="2081795"/>
    <lineage>
        <taxon>Bacteria</taxon>
        <taxon>Candidatus Cerribacteria</taxon>
    </lineage>
</organism>
<protein>
    <recommendedName>
        <fullName evidence="6 7">Small ribosomal subunit protein uS5</fullName>
    </recommendedName>
</protein>
<dbReference type="InterPro" id="IPR005324">
    <property type="entry name" value="Ribosomal_uS5_C"/>
</dbReference>
<dbReference type="SUPFAM" id="SSF54768">
    <property type="entry name" value="dsRNA-binding domain-like"/>
    <property type="match status" value="1"/>
</dbReference>
<dbReference type="SUPFAM" id="SSF54211">
    <property type="entry name" value="Ribosomal protein S5 domain 2-like"/>
    <property type="match status" value="1"/>
</dbReference>
<gene>
    <name evidence="7" type="primary">rpsE</name>
    <name evidence="11" type="ORF">C5B42_04065</name>
</gene>
<evidence type="ECO:0000256" key="3">
    <source>
        <dbReference type="ARBA" id="ARBA00022884"/>
    </source>
</evidence>
<dbReference type="InterPro" id="IPR014721">
    <property type="entry name" value="Ribsml_uS5_D2-typ_fold_subgr"/>
</dbReference>
<dbReference type="NCBIfam" id="TIGR01021">
    <property type="entry name" value="rpsE_bact"/>
    <property type="match status" value="1"/>
</dbReference>
<evidence type="ECO:0000256" key="5">
    <source>
        <dbReference type="ARBA" id="ARBA00023274"/>
    </source>
</evidence>
<evidence type="ECO:0000256" key="7">
    <source>
        <dbReference type="HAMAP-Rule" id="MF_01307"/>
    </source>
</evidence>
<evidence type="ECO:0000256" key="8">
    <source>
        <dbReference type="RuleBase" id="RU003823"/>
    </source>
</evidence>
<dbReference type="GO" id="GO:0019843">
    <property type="term" value="F:rRNA binding"/>
    <property type="evidence" value="ECO:0007669"/>
    <property type="project" value="UniProtKB-UniRule"/>
</dbReference>
<comment type="domain">
    <text evidence="7">The N-terminal domain interacts with the head of the 30S subunit; the C-terminal domain interacts with the body and contacts protein S4. The interaction surface between S4 and S5 is involved in control of translational fidelity.</text>
</comment>
<dbReference type="GO" id="GO:0006412">
    <property type="term" value="P:translation"/>
    <property type="evidence" value="ECO:0007669"/>
    <property type="project" value="UniProtKB-UniRule"/>
</dbReference>
<dbReference type="InterPro" id="IPR020568">
    <property type="entry name" value="Ribosomal_Su5_D2-typ_SF"/>
</dbReference>
<evidence type="ECO:0000313" key="11">
    <source>
        <dbReference type="EMBL" id="PWU23132.1"/>
    </source>
</evidence>
<accession>A0A317JTB5</accession>
<dbReference type="InterPro" id="IPR005712">
    <property type="entry name" value="Ribosomal_uS5_bac-type"/>
</dbReference>
<comment type="caution">
    <text evidence="11">The sequence shown here is derived from an EMBL/GenBank/DDBJ whole genome shotgun (WGS) entry which is preliminary data.</text>
</comment>
<dbReference type="GO" id="GO:0005737">
    <property type="term" value="C:cytoplasm"/>
    <property type="evidence" value="ECO:0007669"/>
    <property type="project" value="UniProtKB-ARBA"/>
</dbReference>
<dbReference type="FunFam" id="3.30.230.10:FF:000002">
    <property type="entry name" value="30S ribosomal protein S5"/>
    <property type="match status" value="1"/>
</dbReference>
<dbReference type="Gene3D" id="3.30.160.20">
    <property type="match status" value="1"/>
</dbReference>
<evidence type="ECO:0000256" key="4">
    <source>
        <dbReference type="ARBA" id="ARBA00022980"/>
    </source>
</evidence>
<keyword evidence="5 7" id="KW-0687">Ribonucleoprotein</keyword>
<dbReference type="Pfam" id="PF00333">
    <property type="entry name" value="Ribosomal_S5"/>
    <property type="match status" value="1"/>
</dbReference>
<keyword evidence="2 7" id="KW-0699">rRNA-binding</keyword>
<evidence type="ECO:0000256" key="9">
    <source>
        <dbReference type="SAM" id="MobiDB-lite"/>
    </source>
</evidence>
<dbReference type="InterPro" id="IPR013810">
    <property type="entry name" value="Ribosomal_uS5_N"/>
</dbReference>
<evidence type="ECO:0000256" key="1">
    <source>
        <dbReference type="ARBA" id="ARBA00008945"/>
    </source>
</evidence>
<dbReference type="Gene3D" id="3.30.230.10">
    <property type="match status" value="1"/>
</dbReference>
<dbReference type="Proteomes" id="UP000246104">
    <property type="component" value="Unassembled WGS sequence"/>
</dbReference>
<dbReference type="EMBL" id="PSRQ01000045">
    <property type="protein sequence ID" value="PWU23132.1"/>
    <property type="molecule type" value="Genomic_DNA"/>
</dbReference>
<dbReference type="AlphaFoldDB" id="A0A317JTB5"/>
<dbReference type="PANTHER" id="PTHR48277:SF1">
    <property type="entry name" value="MITOCHONDRIAL RIBOSOMAL PROTEIN S5"/>
    <property type="match status" value="1"/>
</dbReference>
<feature type="region of interest" description="Disordered" evidence="9">
    <location>
        <begin position="186"/>
        <end position="226"/>
    </location>
</feature>
<feature type="compositionally biased region" description="Basic and acidic residues" evidence="9">
    <location>
        <begin position="196"/>
        <end position="215"/>
    </location>
</feature>
<dbReference type="InterPro" id="IPR000851">
    <property type="entry name" value="Ribosomal_uS5"/>
</dbReference>
<evidence type="ECO:0000256" key="2">
    <source>
        <dbReference type="ARBA" id="ARBA00022730"/>
    </source>
</evidence>
<keyword evidence="4 7" id="KW-0689">Ribosomal protein</keyword>
<feature type="domain" description="S5 DRBM" evidence="10">
    <location>
        <begin position="19"/>
        <end position="82"/>
    </location>
</feature>
<evidence type="ECO:0000313" key="12">
    <source>
        <dbReference type="Proteomes" id="UP000246104"/>
    </source>
</evidence>
<proteinExistence type="inferred from homology"/>
<feature type="compositionally biased region" description="Basic and acidic residues" evidence="9">
    <location>
        <begin position="1"/>
        <end position="23"/>
    </location>
</feature>
<comment type="similarity">
    <text evidence="1 7 8">Belongs to the universal ribosomal protein uS5 family.</text>
</comment>
<dbReference type="Pfam" id="PF03719">
    <property type="entry name" value="Ribosomal_S5_C"/>
    <property type="match status" value="1"/>
</dbReference>
<dbReference type="PANTHER" id="PTHR48277">
    <property type="entry name" value="MITOCHONDRIAL RIBOSOMAL PROTEIN S5"/>
    <property type="match status" value="1"/>
</dbReference>
<reference evidence="11 12" key="1">
    <citation type="submission" date="2018-02" db="EMBL/GenBank/DDBJ databases">
        <title>Genomic Reconstructions from Amazon Rainforest and Pasture Soil Reveal Novel Insights into the Physiology of Candidate Phyla in Tropical Sites.</title>
        <authorList>
            <person name="Kroeger M.E."/>
            <person name="Delmont T."/>
            <person name="Eren A.M."/>
            <person name="Guo J."/>
            <person name="Meyer K.M."/>
            <person name="Khan K."/>
            <person name="Rodrigues J.L.M."/>
            <person name="Bohannan B.J.M."/>
            <person name="Tringe S."/>
            <person name="Borges C.D."/>
            <person name="Tiedje J."/>
            <person name="Tsai S.M."/>
            <person name="Nusslein K."/>
        </authorList>
    </citation>
    <scope>NUCLEOTIDE SEQUENCE [LARGE SCALE GENOMIC DNA]</scope>
    <source>
        <strain evidence="11">Amazon FNV 2010 28 9</strain>
    </source>
</reference>
<evidence type="ECO:0000256" key="6">
    <source>
        <dbReference type="ARBA" id="ARBA00035255"/>
    </source>
</evidence>
<comment type="subunit">
    <text evidence="7">Part of the 30S ribosomal subunit. Contacts proteins S4 and S8.</text>
</comment>
<feature type="region of interest" description="Disordered" evidence="9">
    <location>
        <begin position="1"/>
        <end position="30"/>
    </location>
</feature>
<name>A0A317JTB5_9BACT</name>
<dbReference type="GO" id="GO:0015935">
    <property type="term" value="C:small ribosomal subunit"/>
    <property type="evidence" value="ECO:0007669"/>
    <property type="project" value="InterPro"/>
</dbReference>